<feature type="domain" description="Integrin alpha third immunoglobulin-like" evidence="17">
    <location>
        <begin position="850"/>
        <end position="1036"/>
    </location>
</feature>
<dbReference type="SUPFAM" id="SSF69318">
    <property type="entry name" value="Integrin alpha N-terminal domain"/>
    <property type="match status" value="1"/>
</dbReference>
<feature type="compositionally biased region" description="Low complexity" evidence="14">
    <location>
        <begin position="920"/>
        <end position="958"/>
    </location>
</feature>
<keyword evidence="7 13" id="KW-1133">Transmembrane helix</keyword>
<evidence type="ECO:0000313" key="18">
    <source>
        <dbReference type="Proteomes" id="UP000694888"/>
    </source>
</evidence>
<evidence type="ECO:0000256" key="1">
    <source>
        <dbReference type="ARBA" id="ARBA00004479"/>
    </source>
</evidence>
<evidence type="ECO:0000256" key="10">
    <source>
        <dbReference type="ARBA" id="ARBA00023170"/>
    </source>
</evidence>
<dbReference type="PROSITE" id="PS51470">
    <property type="entry name" value="FG_GAP"/>
    <property type="match status" value="2"/>
</dbReference>
<feature type="region of interest" description="Disordered" evidence="14">
    <location>
        <begin position="914"/>
        <end position="958"/>
    </location>
</feature>
<evidence type="ECO:0000256" key="6">
    <source>
        <dbReference type="ARBA" id="ARBA00022889"/>
    </source>
</evidence>
<sequence length="1149" mass="125877">MTFPNVLQCYGLSILPFPFNMKFNKMSPSVLSVFLLSILLMCVHGFNLDLEKARIIPGPAGTLFGFTAKFRKMDLLVGAPKASYRGITSGKMFVCTDILSPQANCSDEVYYDDSKVSPILVFENSTFLEGFASSIAVLPTSETLICSPRWKDTRMVRSNNLMFMPGRCSFQRARRNHDEWSPYFKKGLPSYGFNPSGEFLYFNGLASFGFSSDANENNIFALGAPGVSTFEGSLYIKNIADGTATMKTSLKRNNLKDTAYGYEGYSVKLGKFCNPPEICLATGAPRLNRHGVVSIYKWLDKKKLTVISLIEGTQVWSFFGASLCAVDIDGDGYDELLIGAPQYSDLSDKEDGHDQGRVFIYGRTQSDTKYVYKAALVGGEARFATFGHAIEAVGDLNQDGFQDVAIGAPGENYGEGCVYIYLGTRTGLRQPFSQRLCSSQLPSKARNEIPNGFGFSISNAATSPGDGYPIFAVTSVVKDSVTLIHCRPVVEVTASLKATPNPLKLPCPATSQGCLQVEVHLNFTVRGYSSIKTLDFDIDLAIDTQVSSDLSKRAQFLQGTSVGPTAKREKITIQASGSSVKFGATILEAQVERDRFTPVEIRATYKLADQDSIGGVRPVLDAFKPNNISHIVAFANNCGKNKICEVDLKVNGNVGFSHAEPWDFVVVNYTKQLTVDLEVTNTAETSYWTVFTVTTEPPIIFRRSTSSVKTTCQGDQASLPEGTDKTLATAGQGDRTHSKVSCNYYKPLENGSSIHLTLKFSVDIPEWNKTPIKIKAVVLPNDKRFNPETTPRNNEVNMMANVFIMSNVSVDGSSSPLEQTVFQRKKISLTQLVDVPSEDETSSPSGEILNVTHKVLITNHGPSSLPTTSVFVKVPTYLTDGSKLVVDANVTMTTAAGVTSQCLGTKYFQIGGLQSTQKPSTTTGKATESSSSSSGYSTTTAGITGTTQSGQSTTTTTTIPTTTTTAFLFKPNVNRRKRSADDEAQDDNVDDKSKVLDTTYVMSCELNPEYCYVYECELPHAIPASEYAEINISMSLDKRNVPIPEGFNTLYFLTDVEVQTPSHPLFLSWQFQPKTTTMTKFHLASTSGKINIWIIVGSVAGALVLITVIVLVLKKLGFFKRDRHHQVERWRRESKRRSRVKSQGPSKAE</sequence>
<dbReference type="GeneID" id="101853273"/>
<proteinExistence type="inferred from homology"/>
<dbReference type="GO" id="GO:0007229">
    <property type="term" value="P:integrin-mediated signaling pathway"/>
    <property type="evidence" value="ECO:0007669"/>
    <property type="project" value="UniProtKB-KW"/>
</dbReference>
<keyword evidence="3 13" id="KW-0812">Transmembrane</keyword>
<accession>A0ABM0JB90</accession>
<dbReference type="PANTHER" id="PTHR23220:SF122">
    <property type="entry name" value="INTEGRIN ALPHA-PS1"/>
    <property type="match status" value="1"/>
</dbReference>
<feature type="repeat" description="FG-GAP" evidence="12">
    <location>
        <begin position="305"/>
        <end position="370"/>
    </location>
</feature>
<organism evidence="18 19">
    <name type="scientific">Aplysia californica</name>
    <name type="common">California sea hare</name>
    <dbReference type="NCBI Taxonomy" id="6500"/>
    <lineage>
        <taxon>Eukaryota</taxon>
        <taxon>Metazoa</taxon>
        <taxon>Spiralia</taxon>
        <taxon>Lophotrochozoa</taxon>
        <taxon>Mollusca</taxon>
        <taxon>Gastropoda</taxon>
        <taxon>Heterobranchia</taxon>
        <taxon>Euthyneura</taxon>
        <taxon>Tectipleura</taxon>
        <taxon>Aplysiida</taxon>
        <taxon>Aplysioidea</taxon>
        <taxon>Aplysiidae</taxon>
        <taxon>Aplysia</taxon>
    </lineage>
</organism>
<dbReference type="InterPro" id="IPR048286">
    <property type="entry name" value="Integrin_alpha_Ig-like_3"/>
</dbReference>
<evidence type="ECO:0000259" key="16">
    <source>
        <dbReference type="Pfam" id="PF20805"/>
    </source>
</evidence>
<gene>
    <name evidence="19" type="primary">LOC101853273</name>
</gene>
<keyword evidence="11" id="KW-0325">Glycoprotein</keyword>
<keyword evidence="9 13" id="KW-0472">Membrane</keyword>
<dbReference type="Gene3D" id="1.20.5.930">
    <property type="entry name" value="Bicelle-embedded integrin alpha(iib) transmembrane segment"/>
    <property type="match status" value="1"/>
</dbReference>
<evidence type="ECO:0000259" key="17">
    <source>
        <dbReference type="Pfam" id="PF20806"/>
    </source>
</evidence>
<comment type="similarity">
    <text evidence="2 13">Belongs to the integrin alpha chain family.</text>
</comment>
<feature type="domain" description="Integrin alpha second immunoglobulin-like" evidence="16">
    <location>
        <begin position="638"/>
        <end position="779"/>
    </location>
</feature>
<dbReference type="InterPro" id="IPR028994">
    <property type="entry name" value="Integrin_alpha_N"/>
</dbReference>
<evidence type="ECO:0000256" key="2">
    <source>
        <dbReference type="ARBA" id="ARBA00008054"/>
    </source>
</evidence>
<evidence type="ECO:0000256" key="14">
    <source>
        <dbReference type="SAM" id="MobiDB-lite"/>
    </source>
</evidence>
<dbReference type="Pfam" id="PF01839">
    <property type="entry name" value="FG-GAP"/>
    <property type="match status" value="2"/>
</dbReference>
<evidence type="ECO:0000256" key="3">
    <source>
        <dbReference type="ARBA" id="ARBA00022692"/>
    </source>
</evidence>
<dbReference type="InterPro" id="IPR013517">
    <property type="entry name" value="FG-GAP"/>
</dbReference>
<evidence type="ECO:0000256" key="7">
    <source>
        <dbReference type="ARBA" id="ARBA00022989"/>
    </source>
</evidence>
<dbReference type="Pfam" id="PF20806">
    <property type="entry name" value="Integrin_A_Ig_3"/>
    <property type="match status" value="1"/>
</dbReference>
<evidence type="ECO:0000256" key="9">
    <source>
        <dbReference type="ARBA" id="ARBA00023136"/>
    </source>
</evidence>
<evidence type="ECO:0000256" key="12">
    <source>
        <dbReference type="PROSITE-ProRule" id="PRU00803"/>
    </source>
</evidence>
<feature type="domain" description="Integrin alpha first immunoglubulin-like" evidence="15">
    <location>
        <begin position="487"/>
        <end position="636"/>
    </location>
</feature>
<dbReference type="Gene3D" id="2.60.40.1460">
    <property type="entry name" value="Integrin domains. Chain A, domain 2"/>
    <property type="match status" value="1"/>
</dbReference>
<feature type="region of interest" description="Disordered" evidence="14">
    <location>
        <begin position="1130"/>
        <end position="1149"/>
    </location>
</feature>
<keyword evidence="4" id="KW-0732">Signal</keyword>
<dbReference type="InterPro" id="IPR048285">
    <property type="entry name" value="Integrin_alpha_Ig-like_2"/>
</dbReference>
<feature type="region of interest" description="Disordered" evidence="14">
    <location>
        <begin position="713"/>
        <end position="735"/>
    </location>
</feature>
<evidence type="ECO:0000256" key="11">
    <source>
        <dbReference type="ARBA" id="ARBA00023180"/>
    </source>
</evidence>
<dbReference type="RefSeq" id="XP_005089679.2">
    <property type="nucleotide sequence ID" value="XM_005089622.3"/>
</dbReference>
<evidence type="ECO:0000259" key="15">
    <source>
        <dbReference type="Pfam" id="PF08441"/>
    </source>
</evidence>
<evidence type="ECO:0000256" key="13">
    <source>
        <dbReference type="RuleBase" id="RU003762"/>
    </source>
</evidence>
<dbReference type="Pfam" id="PF20805">
    <property type="entry name" value="Integrin_A_Ig_2"/>
    <property type="match status" value="1"/>
</dbReference>
<name>A0ABM0JB90_APLCA</name>
<evidence type="ECO:0000256" key="4">
    <source>
        <dbReference type="ARBA" id="ARBA00022729"/>
    </source>
</evidence>
<keyword evidence="8 13" id="KW-0401">Integrin</keyword>
<comment type="subcellular location">
    <subcellularLocation>
        <location evidence="1 13">Membrane</location>
        <topology evidence="1 13">Single-pass type I membrane protein</topology>
    </subcellularLocation>
</comment>
<feature type="region of interest" description="Disordered" evidence="14">
    <location>
        <begin position="970"/>
        <end position="990"/>
    </location>
</feature>
<dbReference type="InterPro" id="IPR013519">
    <property type="entry name" value="Int_alpha_beta-p"/>
</dbReference>
<evidence type="ECO:0000256" key="5">
    <source>
        <dbReference type="ARBA" id="ARBA00022737"/>
    </source>
</evidence>
<keyword evidence="10 13" id="KW-0675">Receptor</keyword>
<dbReference type="Gene3D" id="2.60.40.1530">
    <property type="entry name" value="ntegrin, alpha v. Chain A, domain 4"/>
    <property type="match status" value="1"/>
</dbReference>
<evidence type="ECO:0000256" key="8">
    <source>
        <dbReference type="ARBA" id="ARBA00023037"/>
    </source>
</evidence>
<dbReference type="PANTHER" id="PTHR23220">
    <property type="entry name" value="INTEGRIN ALPHA"/>
    <property type="match status" value="1"/>
</dbReference>
<evidence type="ECO:0000313" key="19">
    <source>
        <dbReference type="RefSeq" id="XP_005089679.2"/>
    </source>
</evidence>
<feature type="repeat" description="FG-GAP" evidence="12">
    <location>
        <begin position="373"/>
        <end position="430"/>
    </location>
</feature>
<keyword evidence="6 13" id="KW-0130">Cell adhesion</keyword>
<dbReference type="Gene3D" id="2.60.40.1510">
    <property type="entry name" value="ntegrin, alpha v. Chain A, domain 3"/>
    <property type="match status" value="1"/>
</dbReference>
<feature type="transmembrane region" description="Helical" evidence="13">
    <location>
        <begin position="1090"/>
        <end position="1113"/>
    </location>
</feature>
<dbReference type="InterPro" id="IPR032695">
    <property type="entry name" value="Integrin_dom_sf"/>
</dbReference>
<keyword evidence="18" id="KW-1185">Reference proteome</keyword>
<dbReference type="Pfam" id="PF08441">
    <property type="entry name" value="Integrin_A_Ig_1"/>
    <property type="match status" value="1"/>
</dbReference>
<dbReference type="SMART" id="SM00191">
    <property type="entry name" value="Int_alpha"/>
    <property type="match status" value="4"/>
</dbReference>
<dbReference type="Gene3D" id="2.130.10.130">
    <property type="entry name" value="Integrin alpha, N-terminal"/>
    <property type="match status" value="1"/>
</dbReference>
<dbReference type="InterPro" id="IPR000413">
    <property type="entry name" value="Integrin_alpha"/>
</dbReference>
<dbReference type="SUPFAM" id="SSF69179">
    <property type="entry name" value="Integrin domains"/>
    <property type="match status" value="2"/>
</dbReference>
<keyword evidence="5" id="KW-0677">Repeat</keyword>
<protein>
    <submittedName>
        <fullName evidence="19">Integrin alpha-4</fullName>
    </submittedName>
</protein>
<dbReference type="InterPro" id="IPR013649">
    <property type="entry name" value="Integrin_alpha_Ig-like_1"/>
</dbReference>
<reference evidence="19" key="1">
    <citation type="submission" date="2025-08" db="UniProtKB">
        <authorList>
            <consortium name="RefSeq"/>
        </authorList>
    </citation>
    <scope>IDENTIFICATION</scope>
</reference>
<dbReference type="Proteomes" id="UP000694888">
    <property type="component" value="Unplaced"/>
</dbReference>
<dbReference type="PRINTS" id="PR01185">
    <property type="entry name" value="INTEGRINA"/>
</dbReference>